<evidence type="ECO:0000313" key="3">
    <source>
        <dbReference type="Proteomes" id="UP001310890"/>
    </source>
</evidence>
<evidence type="ECO:0000256" key="1">
    <source>
        <dbReference type="SAM" id="MobiDB-lite"/>
    </source>
</evidence>
<gene>
    <name evidence="2" type="ORF">LTR62_007971</name>
</gene>
<evidence type="ECO:0008006" key="4">
    <source>
        <dbReference type="Google" id="ProtNLM"/>
    </source>
</evidence>
<sequence>MSSRPTTALKTENFEMDSLFDFNQSTTQQSPAVASGSYNDLLSAYDDSEERQQYGAPSHDYNQYKQQVGLPAGSTVNLSMSQQQMYNGFNSGMDTSMDGFAGFNSGFDIDADISMDFNNPSSSMPAMFYADPSNNGPSSSFINPNTIDGQDDSAGSVGRLWPGMHSQQAMQKAQQQQAMQQRQMKMQAQQAHYRQASTSNASQTSMPAPQTSQSNGKRPAAITEPHVEESISRLLNQMRHQSAASDEDGSNDDNLPHIARMKKDEDDMDEDERLLNSEEGKKLSSKERRQLRNKVSARAFRSRRKGKLNTTSLPLRVTNMFSEYISQLEGELALKAQESNSLRQDNSALIQENERYRGLIETLLRHPAFTPFINDISKDPTVLGMPQQQTQHLQPPAPVPATQQVAPQQQQQPQLQQPDVKPEFLNFDASQLEIPSQQQQQQNNHHQQQINLAMIPEENFSKLNLNKSMRSAMNFNNTGNHFGVNAYTVTDLPPGPDPAMLLTPAAAAAAGGYEYTTDGNDFMNTSTSELLARLDRAARRT</sequence>
<organism evidence="2 3">
    <name type="scientific">Meristemomyces frigidus</name>
    <dbReference type="NCBI Taxonomy" id="1508187"/>
    <lineage>
        <taxon>Eukaryota</taxon>
        <taxon>Fungi</taxon>
        <taxon>Dikarya</taxon>
        <taxon>Ascomycota</taxon>
        <taxon>Pezizomycotina</taxon>
        <taxon>Dothideomycetes</taxon>
        <taxon>Dothideomycetidae</taxon>
        <taxon>Mycosphaerellales</taxon>
        <taxon>Teratosphaeriaceae</taxon>
        <taxon>Meristemomyces</taxon>
    </lineage>
</organism>
<name>A0AAN7TGY0_9PEZI</name>
<comment type="caution">
    <text evidence="2">The sequence shown here is derived from an EMBL/GenBank/DDBJ whole genome shotgun (WGS) entry which is preliminary data.</text>
</comment>
<dbReference type="AlphaFoldDB" id="A0AAN7TGY0"/>
<dbReference type="Gene3D" id="1.20.5.170">
    <property type="match status" value="1"/>
</dbReference>
<feature type="compositionally biased region" description="Low complexity" evidence="1">
    <location>
        <begin position="167"/>
        <end position="191"/>
    </location>
</feature>
<feature type="region of interest" description="Disordered" evidence="1">
    <location>
        <begin position="381"/>
        <end position="418"/>
    </location>
</feature>
<feature type="compositionally biased region" description="Basic and acidic residues" evidence="1">
    <location>
        <begin position="273"/>
        <end position="290"/>
    </location>
</feature>
<feature type="compositionally biased region" description="Polar residues" evidence="1">
    <location>
        <begin position="21"/>
        <end position="40"/>
    </location>
</feature>
<feature type="compositionally biased region" description="Polar residues" evidence="1">
    <location>
        <begin position="195"/>
        <end position="216"/>
    </location>
</feature>
<dbReference type="CDD" id="cd14810">
    <property type="entry name" value="bZIP_u1"/>
    <property type="match status" value="1"/>
</dbReference>
<dbReference type="Proteomes" id="UP001310890">
    <property type="component" value="Unassembled WGS sequence"/>
</dbReference>
<feature type="compositionally biased region" description="Low complexity" evidence="1">
    <location>
        <begin position="400"/>
        <end position="418"/>
    </location>
</feature>
<protein>
    <recommendedName>
        <fullName evidence="4">BZIP domain-containing protein</fullName>
    </recommendedName>
</protein>
<dbReference type="EMBL" id="JAVRRL010000008">
    <property type="protein sequence ID" value="KAK5116424.1"/>
    <property type="molecule type" value="Genomic_DNA"/>
</dbReference>
<accession>A0AAN7TGY0</accession>
<feature type="region of interest" description="Disordered" evidence="1">
    <location>
        <begin position="20"/>
        <end position="55"/>
    </location>
</feature>
<feature type="region of interest" description="Disordered" evidence="1">
    <location>
        <begin position="239"/>
        <end position="304"/>
    </location>
</feature>
<feature type="region of interest" description="Disordered" evidence="1">
    <location>
        <begin position="155"/>
        <end position="221"/>
    </location>
</feature>
<proteinExistence type="predicted"/>
<evidence type="ECO:0000313" key="2">
    <source>
        <dbReference type="EMBL" id="KAK5116424.1"/>
    </source>
</evidence>
<reference evidence="2" key="1">
    <citation type="submission" date="2023-08" db="EMBL/GenBank/DDBJ databases">
        <title>Black Yeasts Isolated from many extreme environments.</title>
        <authorList>
            <person name="Coleine C."/>
            <person name="Stajich J.E."/>
            <person name="Selbmann L."/>
        </authorList>
    </citation>
    <scope>NUCLEOTIDE SEQUENCE</scope>
    <source>
        <strain evidence="2">CCFEE 5401</strain>
    </source>
</reference>